<dbReference type="PANTHER" id="PTHR43065:SF42">
    <property type="entry name" value="TWO-COMPONENT SENSOR PPRA"/>
    <property type="match status" value="1"/>
</dbReference>
<proteinExistence type="predicted"/>
<dbReference type="InterPro" id="IPR005467">
    <property type="entry name" value="His_kinase_dom"/>
</dbReference>
<dbReference type="Pfam" id="PF08447">
    <property type="entry name" value="PAS_3"/>
    <property type="match status" value="1"/>
</dbReference>
<dbReference type="PROSITE" id="PS50109">
    <property type="entry name" value="HIS_KIN"/>
    <property type="match status" value="1"/>
</dbReference>
<accession>A0ABR8TPQ5</accession>
<name>A0ABR8TPQ5_9PSED</name>
<dbReference type="Gene3D" id="1.10.287.130">
    <property type="match status" value="1"/>
</dbReference>
<dbReference type="InterPro" id="IPR000014">
    <property type="entry name" value="PAS"/>
</dbReference>
<comment type="caution">
    <text evidence="7">The sequence shown here is derived from an EMBL/GenBank/DDBJ whole genome shotgun (WGS) entry which is preliminary data.</text>
</comment>
<dbReference type="InterPro" id="IPR004358">
    <property type="entry name" value="Sig_transdc_His_kin-like_C"/>
</dbReference>
<evidence type="ECO:0000256" key="1">
    <source>
        <dbReference type="ARBA" id="ARBA00000085"/>
    </source>
</evidence>
<dbReference type="CDD" id="cd00130">
    <property type="entry name" value="PAS"/>
    <property type="match status" value="1"/>
</dbReference>
<dbReference type="PROSITE" id="PS50112">
    <property type="entry name" value="PAS"/>
    <property type="match status" value="1"/>
</dbReference>
<dbReference type="EMBL" id="JACSQG010000005">
    <property type="protein sequence ID" value="MBD7977741.1"/>
    <property type="molecule type" value="Genomic_DNA"/>
</dbReference>
<evidence type="ECO:0000259" key="6">
    <source>
        <dbReference type="PROSITE" id="PS50113"/>
    </source>
</evidence>
<organism evidence="7 8">
    <name type="scientific">Serpens gallinarum</name>
    <dbReference type="NCBI Taxonomy" id="2763075"/>
    <lineage>
        <taxon>Bacteria</taxon>
        <taxon>Pseudomonadati</taxon>
        <taxon>Pseudomonadota</taxon>
        <taxon>Gammaproteobacteria</taxon>
        <taxon>Pseudomonadales</taxon>
        <taxon>Pseudomonadaceae</taxon>
        <taxon>Pseudomonas</taxon>
    </lineage>
</organism>
<evidence type="ECO:0000313" key="7">
    <source>
        <dbReference type="EMBL" id="MBD7977741.1"/>
    </source>
</evidence>
<dbReference type="Gene3D" id="3.30.565.10">
    <property type="entry name" value="Histidine kinase-like ATPase, C-terminal domain"/>
    <property type="match status" value="1"/>
</dbReference>
<dbReference type="InterPro" id="IPR001610">
    <property type="entry name" value="PAC"/>
</dbReference>
<protein>
    <recommendedName>
        <fullName evidence="2">histidine kinase</fullName>
        <ecNumber evidence="2">2.7.13.3</ecNumber>
    </recommendedName>
</protein>
<keyword evidence="3" id="KW-0597">Phosphoprotein</keyword>
<dbReference type="PROSITE" id="PS50113">
    <property type="entry name" value="PAC"/>
    <property type="match status" value="1"/>
</dbReference>
<dbReference type="Gene3D" id="3.30.450.20">
    <property type="entry name" value="PAS domain"/>
    <property type="match status" value="2"/>
</dbReference>
<dbReference type="InterPro" id="IPR035965">
    <property type="entry name" value="PAS-like_dom_sf"/>
</dbReference>
<dbReference type="NCBIfam" id="TIGR00229">
    <property type="entry name" value="sensory_box"/>
    <property type="match status" value="1"/>
</dbReference>
<evidence type="ECO:0000256" key="3">
    <source>
        <dbReference type="ARBA" id="ARBA00022553"/>
    </source>
</evidence>
<evidence type="ECO:0000259" key="4">
    <source>
        <dbReference type="PROSITE" id="PS50109"/>
    </source>
</evidence>
<feature type="domain" description="PAS" evidence="5">
    <location>
        <begin position="268"/>
        <end position="338"/>
    </location>
</feature>
<dbReference type="SUPFAM" id="SSF47384">
    <property type="entry name" value="Homodimeric domain of signal transducing histidine kinase"/>
    <property type="match status" value="1"/>
</dbReference>
<dbReference type="InterPro" id="IPR003594">
    <property type="entry name" value="HATPase_dom"/>
</dbReference>
<dbReference type="SUPFAM" id="SSF55874">
    <property type="entry name" value="ATPase domain of HSP90 chaperone/DNA topoisomerase II/histidine kinase"/>
    <property type="match status" value="1"/>
</dbReference>
<evidence type="ECO:0000256" key="2">
    <source>
        <dbReference type="ARBA" id="ARBA00012438"/>
    </source>
</evidence>
<dbReference type="Pfam" id="PF00512">
    <property type="entry name" value="HisKA"/>
    <property type="match status" value="1"/>
</dbReference>
<dbReference type="SMART" id="SM00388">
    <property type="entry name" value="HisKA"/>
    <property type="match status" value="1"/>
</dbReference>
<dbReference type="SUPFAM" id="SSF55785">
    <property type="entry name" value="PYP-like sensor domain (PAS domain)"/>
    <property type="match status" value="2"/>
</dbReference>
<dbReference type="InterPro" id="IPR013655">
    <property type="entry name" value="PAS_fold_3"/>
</dbReference>
<dbReference type="CDD" id="cd00082">
    <property type="entry name" value="HisKA"/>
    <property type="match status" value="1"/>
</dbReference>
<feature type="domain" description="Histidine kinase" evidence="4">
    <location>
        <begin position="534"/>
        <end position="753"/>
    </location>
</feature>
<dbReference type="EC" id="2.7.13.3" evidence="2"/>
<dbReference type="InterPro" id="IPR000700">
    <property type="entry name" value="PAS-assoc_C"/>
</dbReference>
<dbReference type="PANTHER" id="PTHR43065">
    <property type="entry name" value="SENSOR HISTIDINE KINASE"/>
    <property type="match status" value="1"/>
</dbReference>
<dbReference type="PRINTS" id="PR00344">
    <property type="entry name" value="BCTRLSENSOR"/>
</dbReference>
<dbReference type="InterPro" id="IPR036890">
    <property type="entry name" value="HATPase_C_sf"/>
</dbReference>
<gene>
    <name evidence="7" type="ORF">H9642_11125</name>
</gene>
<comment type="catalytic activity">
    <reaction evidence="1">
        <text>ATP + protein L-histidine = ADP + protein N-phospho-L-histidine.</text>
        <dbReference type="EC" id="2.7.13.3"/>
    </reaction>
</comment>
<sequence>MKGFDEQALQVQVLTQLLREPRPLAECADGLRRFLRTCPQVQEAWYLSWQPRTRTYAHEGQAGQLPPGQGDPLQASDQVLFDRLQVEPLLSLAALRQVPCWLAGRLRRAGVEYGRALALPLLTGQSGVLLVALRESGPLDGLDGVLALLPALLPLSGNLPRSTPLLGSDPQPALLVDAAAQPVEFNPALATLLGEASLTEMSRVLPVNHPHLVRASLAQQRAIENVEVKVAARILVWTYIPEPAEQRVLVRCREATAEVLASRDAAQARRLYRLITENTTDLISRHTPDGRFLDASPASWTLLGYWPEELRGTLAHGLFHSQDIAQLVQRARDALEQDGYLTMTFRIRHREGHYLWFETACRAIRETYTGAVVEVVSVSRDVTARVQAEENRRRLAEVVEVNTDLVLFIQADGGIAYLNPAARQALQIEEGTSLELAALLGAADLDRLRNEGRATAEREGVWSGEVRLQPQGGKASLPVSLVLLAHSLAGGERYYSLVARDMTERELREAQQRRHQDELAHTARLVTLGELASGIAHEINQPLAAVVNYASASQRYLQTLSSNPQAPERIGQGLERITEHANHASQVIKRLRAFLRKGQRRMQALDVAQVAREAVRLCAWEASQAQVTIDEQLADDLPSVYADPVLIEQVLLNVLRNAIDANREAHPGSTSRILLNAQRHDGELRIGVSDQGPGASAEVLEQIFTPFYTSKAEGLGLGLSMSRSIVEGFGGALEAYPEANGGLRLECRLPLREATRVKDGS</sequence>
<feature type="domain" description="PAC" evidence="6">
    <location>
        <begin position="341"/>
        <end position="394"/>
    </location>
</feature>
<evidence type="ECO:0000313" key="8">
    <source>
        <dbReference type="Proteomes" id="UP000611945"/>
    </source>
</evidence>
<keyword evidence="8" id="KW-1185">Reference proteome</keyword>
<dbReference type="SMART" id="SM00091">
    <property type="entry name" value="PAS"/>
    <property type="match status" value="2"/>
</dbReference>
<dbReference type="InterPro" id="IPR003661">
    <property type="entry name" value="HisK_dim/P_dom"/>
</dbReference>
<reference evidence="7 8" key="1">
    <citation type="submission" date="2020-08" db="EMBL/GenBank/DDBJ databases">
        <title>A Genomic Blueprint of the Chicken Gut Microbiome.</title>
        <authorList>
            <person name="Gilroy R."/>
            <person name="Ravi A."/>
            <person name="Getino M."/>
            <person name="Pursley I."/>
            <person name="Horton D.L."/>
            <person name="Alikhan N.-F."/>
            <person name="Baker D."/>
            <person name="Gharbi K."/>
            <person name="Hall N."/>
            <person name="Watson M."/>
            <person name="Adriaenssens E.M."/>
            <person name="Foster-Nyarko E."/>
            <person name="Jarju S."/>
            <person name="Secka A."/>
            <person name="Antonio M."/>
            <person name="Oren A."/>
            <person name="Chaudhuri R."/>
            <person name="La Ragione R.M."/>
            <person name="Hildebrand F."/>
            <person name="Pallen M.J."/>
        </authorList>
    </citation>
    <scope>NUCLEOTIDE SEQUENCE [LARGE SCALE GENOMIC DNA]</scope>
    <source>
        <strain evidence="7 8">Sa2CUA2</strain>
    </source>
</reference>
<evidence type="ECO:0000259" key="5">
    <source>
        <dbReference type="PROSITE" id="PS50112"/>
    </source>
</evidence>
<dbReference type="SMART" id="SM00086">
    <property type="entry name" value="PAC"/>
    <property type="match status" value="2"/>
</dbReference>
<dbReference type="RefSeq" id="WP_251836520.1">
    <property type="nucleotide sequence ID" value="NZ_JACSQG010000005.1"/>
</dbReference>
<dbReference type="Pfam" id="PF02518">
    <property type="entry name" value="HATPase_c"/>
    <property type="match status" value="1"/>
</dbReference>
<dbReference type="InterPro" id="IPR036097">
    <property type="entry name" value="HisK_dim/P_sf"/>
</dbReference>
<dbReference type="Proteomes" id="UP000611945">
    <property type="component" value="Unassembled WGS sequence"/>
</dbReference>
<dbReference type="SMART" id="SM00387">
    <property type="entry name" value="HATPase_c"/>
    <property type="match status" value="1"/>
</dbReference>